<dbReference type="Pfam" id="PF00990">
    <property type="entry name" value="GGDEF"/>
    <property type="match status" value="1"/>
</dbReference>
<dbReference type="Gene3D" id="6.10.340.10">
    <property type="match status" value="1"/>
</dbReference>
<dbReference type="CDD" id="cd01948">
    <property type="entry name" value="EAL"/>
    <property type="match status" value="1"/>
</dbReference>
<dbReference type="PANTHER" id="PTHR44757">
    <property type="entry name" value="DIGUANYLATE CYCLASE DGCP"/>
    <property type="match status" value="1"/>
</dbReference>
<dbReference type="CDD" id="cd06225">
    <property type="entry name" value="HAMP"/>
    <property type="match status" value="1"/>
</dbReference>
<dbReference type="RefSeq" id="WP_264727836.1">
    <property type="nucleotide sequence ID" value="NZ_JAPDMX010000030.1"/>
</dbReference>
<dbReference type="PROSITE" id="PS50883">
    <property type="entry name" value="EAL"/>
    <property type="match status" value="1"/>
</dbReference>
<evidence type="ECO:0000259" key="3">
    <source>
        <dbReference type="PROSITE" id="PS50113"/>
    </source>
</evidence>
<evidence type="ECO:0000259" key="6">
    <source>
        <dbReference type="PROSITE" id="PS50887"/>
    </source>
</evidence>
<feature type="transmembrane region" description="Helical" evidence="1">
    <location>
        <begin position="354"/>
        <end position="375"/>
    </location>
</feature>
<dbReference type="PANTHER" id="PTHR44757:SF2">
    <property type="entry name" value="BIOFILM ARCHITECTURE MAINTENANCE PROTEIN MBAA"/>
    <property type="match status" value="1"/>
</dbReference>
<reference evidence="7" key="1">
    <citation type="submission" date="2022-10" db="EMBL/GenBank/DDBJ databases">
        <title>Shewanella flava sp. nov, isolated from the estuary of the Fenhe River into the Yellow River.</title>
        <authorList>
            <person name="Li Y."/>
        </authorList>
    </citation>
    <scope>NUCLEOTIDE SEQUENCE</scope>
    <source>
        <strain evidence="7">FYR11-62</strain>
    </source>
</reference>
<evidence type="ECO:0000259" key="4">
    <source>
        <dbReference type="PROSITE" id="PS50883"/>
    </source>
</evidence>
<dbReference type="InterPro" id="IPR043128">
    <property type="entry name" value="Rev_trsase/Diguanyl_cyclase"/>
</dbReference>
<dbReference type="PROSITE" id="PS50113">
    <property type="entry name" value="PAC"/>
    <property type="match status" value="1"/>
</dbReference>
<dbReference type="InterPro" id="IPR052155">
    <property type="entry name" value="Biofilm_reg_signaling"/>
</dbReference>
<dbReference type="SUPFAM" id="SSF158472">
    <property type="entry name" value="HAMP domain-like"/>
    <property type="match status" value="1"/>
</dbReference>
<dbReference type="PROSITE" id="PS50887">
    <property type="entry name" value="GGDEF"/>
    <property type="match status" value="1"/>
</dbReference>
<comment type="caution">
    <text evidence="7">The sequence shown here is derived from an EMBL/GenBank/DDBJ whole genome shotgun (WGS) entry which is preliminary data.</text>
</comment>
<dbReference type="SUPFAM" id="SSF55785">
    <property type="entry name" value="PYP-like sensor domain (PAS domain)"/>
    <property type="match status" value="1"/>
</dbReference>
<dbReference type="InterPro" id="IPR000700">
    <property type="entry name" value="PAS-assoc_C"/>
</dbReference>
<sequence length="1139" mass="129087">MGIFSKNFNQSIVSHTLVSVGIRILFVISLVTTISYFHIFSNMESTKLSEIQSFTQERAARESQVFTLAEDNHKLLKKAILDAYHPANASQKQTFFDEQLVVQEDGGIRVNPEIFNADDGAGVWVAKNVDITDELKYRVGLLHQLVSDYGKSWRNRFINTYAFGIENFAAIYWPSIADFTYRLEADFDIRLEEYFAISIEENNPQKKTVWTGVYRDKQADIWMVSIETPIYYQQQHIATIGNDMSLDELFKRTLNQAPQGGYNLIFRQDGRLIAHQKYVQQLKEFDGNFIINQNGDDDLKSIYQTVINADDKQQMIELPSLRAYLMVSKLDGPGWYYVSVIPKSVVTSVASNTAIIVFISGFIALVIELLVLFVVMKQKITRPLSHLNQATLALTQGLKAEHIDETRPDELGRLAQAFNLMNQNLIKRDKQLANANLVLEQQLQQIQLSQDSLTNAQAIARLGSWQYDTTTRKLTVSKQLILLLQLENLPQDELNLPFLFDCLSNSGLDEITAVYQCFIIEEKAFNFVHKLNDVNKPQGIQYVHSTGQASEDGRVLSGTVQDITSQYKAEQAKIESQRLFNNVFENSTISMAVVSLDGQIQQANSTMCQTFGYTQDEICQLNYIDLLPLDERSGGDGELEIIQHVKSASYDTERVLVCKDGTELYCYINVFVQKNAHGLSDYIFIQCIDISLRKQAEVKLNQLAFHDPLTKLANRTLFIEFLTKAIKQYHRNHKYNFALLFLDLDGFKLVNDSLGHLEGDKLLVDFSERLNRIIRNSDTLARFGGDEFCVLMEYINDDQQAIDLAQRINIALSEPFILKKESVITNASIGIVLANENLMEAQDYLRDADSAMYHAKQNGRGCYAVFNADMHKVAKAQLRLRNELSQALDDKHLVAFFQPIINAQNGQIAGFEALVRWFHPTEGLIEPDAFLRMAEDIGRIAEIDYFVIDKAIEQIVEWRISFNRDDLSISCNASSELLSTYHVVDKINNILEKHAFPANCLNIEITESVLINDPEVTLKILHQLDGLGINIHLDDFGTGYSSLSYLHRFPIHNIKIDRSFISRLMDNEKDQAIVESIVLLANRLGIGVTAEGVETVSQYEALQQIGVARTQGYYHGKPMAQDAALALLSAETNLVQDGQ</sequence>
<dbReference type="InterPro" id="IPR003660">
    <property type="entry name" value="HAMP_dom"/>
</dbReference>
<feature type="domain" description="PAC" evidence="3">
    <location>
        <begin position="650"/>
        <end position="702"/>
    </location>
</feature>
<dbReference type="InterPro" id="IPR029787">
    <property type="entry name" value="Nucleotide_cyclase"/>
</dbReference>
<gene>
    <name evidence="7" type="ORF">OHT75_14370</name>
</gene>
<dbReference type="NCBIfam" id="TIGR00254">
    <property type="entry name" value="GGDEF"/>
    <property type="match status" value="1"/>
</dbReference>
<organism evidence="7 8">
    <name type="scientific">Shewanella subflava</name>
    <dbReference type="NCBI Taxonomy" id="2986476"/>
    <lineage>
        <taxon>Bacteria</taxon>
        <taxon>Pseudomonadati</taxon>
        <taxon>Pseudomonadota</taxon>
        <taxon>Gammaproteobacteria</taxon>
        <taxon>Alteromonadales</taxon>
        <taxon>Shewanellaceae</taxon>
        <taxon>Shewanella</taxon>
    </lineage>
</organism>
<dbReference type="Gene3D" id="3.20.20.450">
    <property type="entry name" value="EAL domain"/>
    <property type="match status" value="1"/>
</dbReference>
<dbReference type="InterPro" id="IPR001633">
    <property type="entry name" value="EAL_dom"/>
</dbReference>
<dbReference type="PROSITE" id="PS50885">
    <property type="entry name" value="HAMP"/>
    <property type="match status" value="1"/>
</dbReference>
<dbReference type="Pfam" id="PF22673">
    <property type="entry name" value="MCP-like_PDC_1"/>
    <property type="match status" value="1"/>
</dbReference>
<dbReference type="Gene3D" id="3.30.450.20">
    <property type="entry name" value="PAS domain"/>
    <property type="match status" value="2"/>
</dbReference>
<dbReference type="CDD" id="cd00130">
    <property type="entry name" value="PAS"/>
    <property type="match status" value="1"/>
</dbReference>
<keyword evidence="1" id="KW-0472">Membrane</keyword>
<evidence type="ECO:0000259" key="5">
    <source>
        <dbReference type="PROSITE" id="PS50885"/>
    </source>
</evidence>
<feature type="transmembrane region" description="Helical" evidence="1">
    <location>
        <begin position="12"/>
        <end position="37"/>
    </location>
</feature>
<evidence type="ECO:0000313" key="8">
    <source>
        <dbReference type="Proteomes" id="UP001163714"/>
    </source>
</evidence>
<dbReference type="InterPro" id="IPR035919">
    <property type="entry name" value="EAL_sf"/>
</dbReference>
<dbReference type="EMBL" id="JAPDMX010000030">
    <property type="protein sequence ID" value="MCW3173663.1"/>
    <property type="molecule type" value="Genomic_DNA"/>
</dbReference>
<dbReference type="Pfam" id="PF00563">
    <property type="entry name" value="EAL"/>
    <property type="match status" value="1"/>
</dbReference>
<dbReference type="SMART" id="SM00304">
    <property type="entry name" value="HAMP"/>
    <property type="match status" value="1"/>
</dbReference>
<accession>A0ABT3ICR9</accession>
<protein>
    <submittedName>
        <fullName evidence="7">EAL domain-containing protein</fullName>
    </submittedName>
</protein>
<dbReference type="SMART" id="SM00091">
    <property type="entry name" value="PAS"/>
    <property type="match status" value="1"/>
</dbReference>
<dbReference type="InterPro" id="IPR035965">
    <property type="entry name" value="PAS-like_dom_sf"/>
</dbReference>
<evidence type="ECO:0000256" key="1">
    <source>
        <dbReference type="SAM" id="Phobius"/>
    </source>
</evidence>
<dbReference type="InterPro" id="IPR000014">
    <property type="entry name" value="PAS"/>
</dbReference>
<dbReference type="Gene3D" id="3.30.70.270">
    <property type="match status" value="1"/>
</dbReference>
<dbReference type="CDD" id="cd01949">
    <property type="entry name" value="GGDEF"/>
    <property type="match status" value="1"/>
</dbReference>
<dbReference type="SMART" id="SM00267">
    <property type="entry name" value="GGDEF"/>
    <property type="match status" value="1"/>
</dbReference>
<dbReference type="SUPFAM" id="SSF141868">
    <property type="entry name" value="EAL domain-like"/>
    <property type="match status" value="1"/>
</dbReference>
<dbReference type="Pfam" id="PF00672">
    <property type="entry name" value="HAMP"/>
    <property type="match status" value="1"/>
</dbReference>
<proteinExistence type="predicted"/>
<keyword evidence="1" id="KW-0812">Transmembrane</keyword>
<dbReference type="SMART" id="SM00052">
    <property type="entry name" value="EAL"/>
    <property type="match status" value="1"/>
</dbReference>
<evidence type="ECO:0000259" key="2">
    <source>
        <dbReference type="PROSITE" id="PS50112"/>
    </source>
</evidence>
<dbReference type="Pfam" id="PF00989">
    <property type="entry name" value="PAS"/>
    <property type="match status" value="1"/>
</dbReference>
<dbReference type="InterPro" id="IPR013767">
    <property type="entry name" value="PAS_fold"/>
</dbReference>
<dbReference type="InterPro" id="IPR000160">
    <property type="entry name" value="GGDEF_dom"/>
</dbReference>
<feature type="domain" description="PAS" evidence="2">
    <location>
        <begin position="576"/>
        <end position="618"/>
    </location>
</feature>
<dbReference type="NCBIfam" id="TIGR00229">
    <property type="entry name" value="sensory_box"/>
    <property type="match status" value="1"/>
</dbReference>
<keyword evidence="1" id="KW-1133">Transmembrane helix</keyword>
<feature type="domain" description="HAMP" evidence="5">
    <location>
        <begin position="378"/>
        <end position="430"/>
    </location>
</feature>
<feature type="domain" description="GGDEF" evidence="6">
    <location>
        <begin position="735"/>
        <end position="868"/>
    </location>
</feature>
<dbReference type="Proteomes" id="UP001163714">
    <property type="component" value="Unassembled WGS sequence"/>
</dbReference>
<dbReference type="SUPFAM" id="SSF55073">
    <property type="entry name" value="Nucleotide cyclase"/>
    <property type="match status" value="1"/>
</dbReference>
<evidence type="ECO:0000313" key="7">
    <source>
        <dbReference type="EMBL" id="MCW3173663.1"/>
    </source>
</evidence>
<feature type="domain" description="EAL" evidence="4">
    <location>
        <begin position="877"/>
        <end position="1132"/>
    </location>
</feature>
<dbReference type="PROSITE" id="PS50112">
    <property type="entry name" value="PAS"/>
    <property type="match status" value="1"/>
</dbReference>
<keyword evidence="8" id="KW-1185">Reference proteome</keyword>
<name>A0ABT3ICR9_9GAMM</name>